<feature type="non-terminal residue" evidence="5">
    <location>
        <position position="1"/>
    </location>
</feature>
<keyword evidence="2" id="KW-0808">Transferase</keyword>
<sequence>WFTADGFRSLIALVGTNGQGIGTSAFGVWVKNCDSLDLSLEEQGKLNIFIRHLYEKIEKGNFFVDIISHFNILLFGLIIPHSETGLFLNNEGSGLYPLQSACNHSCVPNAEATFPYNNFTLVMEAIKEIQPGEEIIVCYLDECNRNRSRHSRIKLLR</sequence>
<protein>
    <submittedName>
        <fullName evidence="5">SET and MYND domain-containing protein 5</fullName>
    </submittedName>
</protein>
<keyword evidence="3" id="KW-0949">S-adenosyl-L-methionine</keyword>
<dbReference type="Pfam" id="PF00856">
    <property type="entry name" value="SET"/>
    <property type="match status" value="1"/>
</dbReference>
<accession>A0A8X6PB87</accession>
<dbReference type="GO" id="GO:0042799">
    <property type="term" value="F:histone H4K20 methyltransferase activity"/>
    <property type="evidence" value="ECO:0007669"/>
    <property type="project" value="TreeGrafter"/>
</dbReference>
<dbReference type="PROSITE" id="PS50280">
    <property type="entry name" value="SET"/>
    <property type="match status" value="1"/>
</dbReference>
<dbReference type="OrthoDB" id="438641at2759"/>
<dbReference type="SUPFAM" id="SSF82199">
    <property type="entry name" value="SET domain"/>
    <property type="match status" value="1"/>
</dbReference>
<evidence type="ECO:0000256" key="1">
    <source>
        <dbReference type="ARBA" id="ARBA00022603"/>
    </source>
</evidence>
<name>A0A8X6PB87_NEPPI</name>
<dbReference type="PANTHER" id="PTHR46402:SF2">
    <property type="entry name" value="HISTONE-LYSINE N-TRIMETHYLTRANSFERASE SMYD5"/>
    <property type="match status" value="1"/>
</dbReference>
<dbReference type="GO" id="GO:0032259">
    <property type="term" value="P:methylation"/>
    <property type="evidence" value="ECO:0007669"/>
    <property type="project" value="UniProtKB-KW"/>
</dbReference>
<dbReference type="Proteomes" id="UP000887013">
    <property type="component" value="Unassembled WGS sequence"/>
</dbReference>
<evidence type="ECO:0000259" key="4">
    <source>
        <dbReference type="PROSITE" id="PS50280"/>
    </source>
</evidence>
<evidence type="ECO:0000256" key="3">
    <source>
        <dbReference type="ARBA" id="ARBA00022691"/>
    </source>
</evidence>
<reference evidence="5" key="1">
    <citation type="submission" date="2020-08" db="EMBL/GenBank/DDBJ databases">
        <title>Multicomponent nature underlies the extraordinary mechanical properties of spider dragline silk.</title>
        <authorList>
            <person name="Kono N."/>
            <person name="Nakamura H."/>
            <person name="Mori M."/>
            <person name="Yoshida Y."/>
            <person name="Ohtoshi R."/>
            <person name="Malay A.D."/>
            <person name="Moran D.A.P."/>
            <person name="Tomita M."/>
            <person name="Numata K."/>
            <person name="Arakawa K."/>
        </authorList>
    </citation>
    <scope>NUCLEOTIDE SEQUENCE</scope>
</reference>
<dbReference type="EMBL" id="BMAW01113168">
    <property type="protein sequence ID" value="GFT55900.1"/>
    <property type="molecule type" value="Genomic_DNA"/>
</dbReference>
<comment type="caution">
    <text evidence="5">The sequence shown here is derived from an EMBL/GenBank/DDBJ whole genome shotgun (WGS) entry which is preliminary data.</text>
</comment>
<dbReference type="Gene3D" id="2.170.270.10">
    <property type="entry name" value="SET domain"/>
    <property type="match status" value="1"/>
</dbReference>
<keyword evidence="1" id="KW-0489">Methyltransferase</keyword>
<feature type="domain" description="SET" evidence="4">
    <location>
        <begin position="28"/>
        <end position="140"/>
    </location>
</feature>
<dbReference type="PANTHER" id="PTHR46402">
    <property type="entry name" value="SET AND MYND DOMAIN-CONTAINING PROTEIN 5"/>
    <property type="match status" value="1"/>
</dbReference>
<organism evidence="5 6">
    <name type="scientific">Nephila pilipes</name>
    <name type="common">Giant wood spider</name>
    <name type="synonym">Nephila maculata</name>
    <dbReference type="NCBI Taxonomy" id="299642"/>
    <lineage>
        <taxon>Eukaryota</taxon>
        <taxon>Metazoa</taxon>
        <taxon>Ecdysozoa</taxon>
        <taxon>Arthropoda</taxon>
        <taxon>Chelicerata</taxon>
        <taxon>Arachnida</taxon>
        <taxon>Araneae</taxon>
        <taxon>Araneomorphae</taxon>
        <taxon>Entelegynae</taxon>
        <taxon>Araneoidea</taxon>
        <taxon>Nephilidae</taxon>
        <taxon>Nephila</taxon>
    </lineage>
</organism>
<keyword evidence="6" id="KW-1185">Reference proteome</keyword>
<gene>
    <name evidence="5" type="primary">smyd5</name>
    <name evidence="5" type="ORF">NPIL_528242</name>
</gene>
<evidence type="ECO:0000313" key="6">
    <source>
        <dbReference type="Proteomes" id="UP000887013"/>
    </source>
</evidence>
<dbReference type="InterPro" id="IPR046341">
    <property type="entry name" value="SET_dom_sf"/>
</dbReference>
<dbReference type="AlphaFoldDB" id="A0A8X6PB87"/>
<evidence type="ECO:0000256" key="2">
    <source>
        <dbReference type="ARBA" id="ARBA00022679"/>
    </source>
</evidence>
<dbReference type="GO" id="GO:0045814">
    <property type="term" value="P:negative regulation of gene expression, epigenetic"/>
    <property type="evidence" value="ECO:0007669"/>
    <property type="project" value="TreeGrafter"/>
</dbReference>
<proteinExistence type="predicted"/>
<dbReference type="InterPro" id="IPR001214">
    <property type="entry name" value="SET_dom"/>
</dbReference>
<evidence type="ECO:0000313" key="5">
    <source>
        <dbReference type="EMBL" id="GFT55900.1"/>
    </source>
</evidence>